<gene>
    <name evidence="1" type="ORF">HW450_05620</name>
</gene>
<dbReference type="AlphaFoldDB" id="A0A7G5FHV0"/>
<evidence type="ECO:0000313" key="2">
    <source>
        <dbReference type="Proteomes" id="UP000515570"/>
    </source>
</evidence>
<keyword evidence="2" id="KW-1185">Reference proteome</keyword>
<dbReference type="Gene3D" id="1.10.10.10">
    <property type="entry name" value="Winged helix-like DNA-binding domain superfamily/Winged helix DNA-binding domain"/>
    <property type="match status" value="1"/>
</dbReference>
<reference evidence="1 2" key="1">
    <citation type="submission" date="2020-07" db="EMBL/GenBank/DDBJ databases">
        <title>non toxigenic Corynebacterium sp. nov from a clinical source.</title>
        <authorList>
            <person name="Bernier A.-M."/>
            <person name="Bernard K."/>
        </authorList>
    </citation>
    <scope>NUCLEOTIDE SEQUENCE [LARGE SCALE GENOMIC DNA]</scope>
    <source>
        <strain evidence="2">NML 93-0612</strain>
    </source>
</reference>
<dbReference type="InterPro" id="IPR036390">
    <property type="entry name" value="WH_DNA-bd_sf"/>
</dbReference>
<name>A0A7G5FHV0_9CORY</name>
<dbReference type="InterPro" id="IPR011991">
    <property type="entry name" value="ArsR-like_HTH"/>
</dbReference>
<dbReference type="Proteomes" id="UP000515570">
    <property type="component" value="Chromosome"/>
</dbReference>
<dbReference type="SUPFAM" id="SSF46785">
    <property type="entry name" value="Winged helix' DNA-binding domain"/>
    <property type="match status" value="1"/>
</dbReference>
<protein>
    <submittedName>
        <fullName evidence="1">Winged helix-turn-helix transcriptional regulator</fullName>
    </submittedName>
</protein>
<organism evidence="1 2">
    <name type="scientific">Corynebacterium hindlerae</name>
    <dbReference type="NCBI Taxonomy" id="699041"/>
    <lineage>
        <taxon>Bacteria</taxon>
        <taxon>Bacillati</taxon>
        <taxon>Actinomycetota</taxon>
        <taxon>Actinomycetes</taxon>
        <taxon>Mycobacteriales</taxon>
        <taxon>Corynebacteriaceae</taxon>
        <taxon>Corynebacterium</taxon>
    </lineage>
</organism>
<dbReference type="RefSeq" id="WP_182387001.1">
    <property type="nucleotide sequence ID" value="NZ_CP059833.1"/>
</dbReference>
<evidence type="ECO:0000313" key="1">
    <source>
        <dbReference type="EMBL" id="QMV86191.1"/>
    </source>
</evidence>
<dbReference type="InterPro" id="IPR036388">
    <property type="entry name" value="WH-like_DNA-bd_sf"/>
</dbReference>
<dbReference type="CDD" id="cd00090">
    <property type="entry name" value="HTH_ARSR"/>
    <property type="match status" value="1"/>
</dbReference>
<accession>A0A7G5FHV0</accession>
<dbReference type="EMBL" id="CP059833">
    <property type="protein sequence ID" value="QMV86191.1"/>
    <property type="molecule type" value="Genomic_DNA"/>
</dbReference>
<proteinExistence type="predicted"/>
<sequence length="168" mass="18398">MENQFINVSDLASRLARLEGRVESLERSERLQVVFPGTNMEAEHVASNGLLGSVSFSGNVALDGSPLNYQWQRTVHFLCDEAWDRSLNRLAALAHPVRHTILAKLLGQPCTVLELVEQGIVTSTGKAYHHLGEMQSGGWVAKDSDGRYSIPASRIVPLLVLVAAAEEH</sequence>